<dbReference type="AlphaFoldDB" id="A0AAE1IVM7"/>
<protein>
    <submittedName>
        <fullName evidence="1">Uncharacterized protein</fullName>
    </submittedName>
</protein>
<proteinExistence type="predicted"/>
<comment type="caution">
    <text evidence="1">The sequence shown here is derived from an EMBL/GenBank/DDBJ whole genome shotgun (WGS) entry which is preliminary data.</text>
</comment>
<dbReference type="EMBL" id="JAWXYG010000012">
    <property type="protein sequence ID" value="KAK4257158.1"/>
    <property type="molecule type" value="Genomic_DNA"/>
</dbReference>
<gene>
    <name evidence="1" type="ORF">QN277_006782</name>
</gene>
<name>A0AAE1IVM7_9FABA</name>
<reference evidence="1" key="1">
    <citation type="submission" date="2023-10" db="EMBL/GenBank/DDBJ databases">
        <title>Chromosome-level genome of the transformable northern wattle, Acacia crassicarpa.</title>
        <authorList>
            <person name="Massaro I."/>
            <person name="Sinha N.R."/>
            <person name="Poethig S."/>
            <person name="Leichty A.R."/>
        </authorList>
    </citation>
    <scope>NUCLEOTIDE SEQUENCE</scope>
    <source>
        <strain evidence="1">Acra3RX</strain>
        <tissue evidence="1">Leaf</tissue>
    </source>
</reference>
<sequence>MISNQIERDLRSPSPPSQLRSTVVLTIVADCLSLPPPLK</sequence>
<evidence type="ECO:0000313" key="1">
    <source>
        <dbReference type="EMBL" id="KAK4257158.1"/>
    </source>
</evidence>
<organism evidence="1 2">
    <name type="scientific">Acacia crassicarpa</name>
    <name type="common">northern wattle</name>
    <dbReference type="NCBI Taxonomy" id="499986"/>
    <lineage>
        <taxon>Eukaryota</taxon>
        <taxon>Viridiplantae</taxon>
        <taxon>Streptophyta</taxon>
        <taxon>Embryophyta</taxon>
        <taxon>Tracheophyta</taxon>
        <taxon>Spermatophyta</taxon>
        <taxon>Magnoliopsida</taxon>
        <taxon>eudicotyledons</taxon>
        <taxon>Gunneridae</taxon>
        <taxon>Pentapetalae</taxon>
        <taxon>rosids</taxon>
        <taxon>fabids</taxon>
        <taxon>Fabales</taxon>
        <taxon>Fabaceae</taxon>
        <taxon>Caesalpinioideae</taxon>
        <taxon>mimosoid clade</taxon>
        <taxon>Acacieae</taxon>
        <taxon>Acacia</taxon>
    </lineage>
</organism>
<dbReference type="Proteomes" id="UP001293593">
    <property type="component" value="Unassembled WGS sequence"/>
</dbReference>
<keyword evidence="2" id="KW-1185">Reference proteome</keyword>
<accession>A0AAE1IVM7</accession>
<evidence type="ECO:0000313" key="2">
    <source>
        <dbReference type="Proteomes" id="UP001293593"/>
    </source>
</evidence>